<accession>A0A8H6YGT0</accession>
<evidence type="ECO:0000313" key="2">
    <source>
        <dbReference type="Proteomes" id="UP000620124"/>
    </source>
</evidence>
<proteinExistence type="predicted"/>
<dbReference type="EMBL" id="JACAZI010000006">
    <property type="protein sequence ID" value="KAF7357710.1"/>
    <property type="molecule type" value="Genomic_DNA"/>
</dbReference>
<dbReference type="OrthoDB" id="4980495at2759"/>
<comment type="caution">
    <text evidence="1">The sequence shown here is derived from an EMBL/GenBank/DDBJ whole genome shotgun (WGS) entry which is preliminary data.</text>
</comment>
<sequence>MSQNARFPRTRPPPKAYTETQLNFLKSYLPEFERRSLGPIRGDAKKFALERAADFIARFGIPEETEPGEDTDARFREVCASLVTFWLLVKKDSRPGKRLLVWVNFLDSA</sequence>
<gene>
    <name evidence="1" type="ORF">MVEN_00816800</name>
</gene>
<keyword evidence="2" id="KW-1185">Reference proteome</keyword>
<dbReference type="Proteomes" id="UP000620124">
    <property type="component" value="Unassembled WGS sequence"/>
</dbReference>
<evidence type="ECO:0000313" key="1">
    <source>
        <dbReference type="EMBL" id="KAF7357710.1"/>
    </source>
</evidence>
<reference evidence="1" key="1">
    <citation type="submission" date="2020-05" db="EMBL/GenBank/DDBJ databases">
        <title>Mycena genomes resolve the evolution of fungal bioluminescence.</title>
        <authorList>
            <person name="Tsai I.J."/>
        </authorList>
    </citation>
    <scope>NUCLEOTIDE SEQUENCE</scope>
    <source>
        <strain evidence="1">CCC161011</strain>
    </source>
</reference>
<name>A0A8H6YGT0_9AGAR</name>
<organism evidence="1 2">
    <name type="scientific">Mycena venus</name>
    <dbReference type="NCBI Taxonomy" id="2733690"/>
    <lineage>
        <taxon>Eukaryota</taxon>
        <taxon>Fungi</taxon>
        <taxon>Dikarya</taxon>
        <taxon>Basidiomycota</taxon>
        <taxon>Agaricomycotina</taxon>
        <taxon>Agaricomycetes</taxon>
        <taxon>Agaricomycetidae</taxon>
        <taxon>Agaricales</taxon>
        <taxon>Marasmiineae</taxon>
        <taxon>Mycenaceae</taxon>
        <taxon>Mycena</taxon>
    </lineage>
</organism>
<protein>
    <submittedName>
        <fullName evidence="1">Uncharacterized protein</fullName>
    </submittedName>
</protein>
<dbReference type="AlphaFoldDB" id="A0A8H6YGT0"/>